<dbReference type="EMBL" id="CABHMZ010000037">
    <property type="protein sequence ID" value="VUX13524.1"/>
    <property type="molecule type" value="Genomic_DNA"/>
</dbReference>
<gene>
    <name evidence="1" type="ORF">SCSS39_00187</name>
</gene>
<protein>
    <submittedName>
        <fullName evidence="1">Uncharacterized protein</fullName>
    </submittedName>
</protein>
<name>A0A564U1Z8_STRCV</name>
<evidence type="ECO:0000313" key="1">
    <source>
        <dbReference type="EMBL" id="VUX13524.1"/>
    </source>
</evidence>
<dbReference type="Proteomes" id="UP000385544">
    <property type="component" value="Unassembled WGS sequence"/>
</dbReference>
<reference evidence="1 2" key="1">
    <citation type="submission" date="2019-07" db="EMBL/GenBank/DDBJ databases">
        <authorList>
            <person name="Hibberd C M."/>
            <person name="Gehrig L. J."/>
            <person name="Chang H.-W."/>
            <person name="Venkatesh S."/>
        </authorList>
    </citation>
    <scope>NUCLEOTIDE SEQUENCE [LARGE SCALE GENOMIC DNA]</scope>
    <source>
        <strain evidence="1">Streptococcus_constellatus_SS_Bg39</strain>
    </source>
</reference>
<accession>A0A564U1Z8</accession>
<dbReference type="OrthoDB" id="2222711at2"/>
<proteinExistence type="predicted"/>
<dbReference type="AlphaFoldDB" id="A0A564U1Z8"/>
<organism evidence="1 2">
    <name type="scientific">Streptococcus constellatus</name>
    <dbReference type="NCBI Taxonomy" id="76860"/>
    <lineage>
        <taxon>Bacteria</taxon>
        <taxon>Bacillati</taxon>
        <taxon>Bacillota</taxon>
        <taxon>Bacilli</taxon>
        <taxon>Lactobacillales</taxon>
        <taxon>Streptococcaceae</taxon>
        <taxon>Streptococcus</taxon>
        <taxon>Streptococcus anginosus group</taxon>
    </lineage>
</organism>
<evidence type="ECO:0000313" key="2">
    <source>
        <dbReference type="Proteomes" id="UP000385544"/>
    </source>
</evidence>
<dbReference type="RefSeq" id="WP_144211217.1">
    <property type="nucleotide sequence ID" value="NZ_CABHMZ010000037.1"/>
</dbReference>
<sequence length="96" mass="11604">MAYLPEERETVIRYDELDNCWHFETNVRRHITKIEKRIELYEILAEEFDERGNRIYIQAKMLEADVSPFAKPKRKISAEQKQALSERAKMRFKVSK</sequence>